<keyword evidence="4" id="KW-0238">DNA-binding</keyword>
<evidence type="ECO:0000256" key="6">
    <source>
        <dbReference type="PROSITE-ProRule" id="PRU00169"/>
    </source>
</evidence>
<evidence type="ECO:0000259" key="7">
    <source>
        <dbReference type="PROSITE" id="PS50110"/>
    </source>
</evidence>
<dbReference type="EMBL" id="JBHRYQ010000001">
    <property type="protein sequence ID" value="MFC3811919.1"/>
    <property type="molecule type" value="Genomic_DNA"/>
</dbReference>
<keyword evidence="1 6" id="KW-0597">Phosphoprotein</keyword>
<dbReference type="SMART" id="SM00850">
    <property type="entry name" value="LytTR"/>
    <property type="match status" value="1"/>
</dbReference>
<reference evidence="9" key="1">
    <citation type="journal article" date="2019" name="Int. J. Syst. Evol. Microbiol.">
        <title>The Global Catalogue of Microorganisms (GCM) 10K type strain sequencing project: providing services to taxonomists for standard genome sequencing and annotation.</title>
        <authorList>
            <consortium name="The Broad Institute Genomics Platform"/>
            <consortium name="The Broad Institute Genome Sequencing Center for Infectious Disease"/>
            <person name="Wu L."/>
            <person name="Ma J."/>
        </authorList>
    </citation>
    <scope>NUCLEOTIDE SEQUENCE [LARGE SCALE GENOMIC DNA]</scope>
    <source>
        <strain evidence="9">CECT 7956</strain>
    </source>
</reference>
<dbReference type="InterPro" id="IPR001789">
    <property type="entry name" value="Sig_transdc_resp-reg_receiver"/>
</dbReference>
<dbReference type="PANTHER" id="PTHR48111">
    <property type="entry name" value="REGULATOR OF RPOS"/>
    <property type="match status" value="1"/>
</dbReference>
<gene>
    <name evidence="8" type="ORF">ACFOOI_14745</name>
</gene>
<dbReference type="PROSITE" id="PS50110">
    <property type="entry name" value="RESPONSE_REGULATORY"/>
    <property type="match status" value="1"/>
</dbReference>
<keyword evidence="2" id="KW-0902">Two-component regulatory system</keyword>
<dbReference type="SUPFAM" id="SSF52172">
    <property type="entry name" value="CheY-like"/>
    <property type="match status" value="1"/>
</dbReference>
<dbReference type="SMART" id="SM00448">
    <property type="entry name" value="REC"/>
    <property type="match status" value="1"/>
</dbReference>
<organism evidence="8 9">
    <name type="scientific">Lacihabitans lacunae</name>
    <dbReference type="NCBI Taxonomy" id="1028214"/>
    <lineage>
        <taxon>Bacteria</taxon>
        <taxon>Pseudomonadati</taxon>
        <taxon>Bacteroidota</taxon>
        <taxon>Cytophagia</taxon>
        <taxon>Cytophagales</taxon>
        <taxon>Leadbetterellaceae</taxon>
        <taxon>Lacihabitans</taxon>
    </lineage>
</organism>
<evidence type="ECO:0000313" key="9">
    <source>
        <dbReference type="Proteomes" id="UP001595616"/>
    </source>
</evidence>
<dbReference type="Pfam" id="PF00072">
    <property type="entry name" value="Response_reg"/>
    <property type="match status" value="1"/>
</dbReference>
<dbReference type="InterPro" id="IPR039420">
    <property type="entry name" value="WalR-like"/>
</dbReference>
<dbReference type="Proteomes" id="UP001595616">
    <property type="component" value="Unassembled WGS sequence"/>
</dbReference>
<keyword evidence="5" id="KW-0804">Transcription</keyword>
<dbReference type="Gene3D" id="3.40.50.2300">
    <property type="match status" value="1"/>
</dbReference>
<dbReference type="PANTHER" id="PTHR48111:SF1">
    <property type="entry name" value="TWO-COMPONENT RESPONSE REGULATOR ORR33"/>
    <property type="match status" value="1"/>
</dbReference>
<dbReference type="Gene3D" id="2.40.50.1020">
    <property type="entry name" value="LytTr DNA-binding domain"/>
    <property type="match status" value="1"/>
</dbReference>
<evidence type="ECO:0000256" key="3">
    <source>
        <dbReference type="ARBA" id="ARBA00023015"/>
    </source>
</evidence>
<dbReference type="RefSeq" id="WP_379838771.1">
    <property type="nucleotide sequence ID" value="NZ_JBHRYQ010000001.1"/>
</dbReference>
<sequence length="278" mass="31733">MKIKTALIEDQLKIRETLKMILEVHFPNLEIVCEAESVEEGYQKIKACKPQLVIFDIDLINGTSFDILKMLQNEDLIDFRHIFLTAHDNSQNTIKAIKYSASDYIVKPLELEKIKPGLEKAINEIVQKVSQNKKVDLLLELLEKPFGQNNQIVIEGLKGLQSLVKVHDIIHFESDENITVFHLVGGAKIIGNRNIGHFAKSLCVDFDFLQVSQGAVINLAHLNTYQHANKTLSLSENKHVTASRNGGKMLKEYLKSHDPKRLKANFIKDWIENLKWKN</sequence>
<evidence type="ECO:0000256" key="2">
    <source>
        <dbReference type="ARBA" id="ARBA00023012"/>
    </source>
</evidence>
<dbReference type="InterPro" id="IPR011006">
    <property type="entry name" value="CheY-like_superfamily"/>
</dbReference>
<evidence type="ECO:0000256" key="4">
    <source>
        <dbReference type="ARBA" id="ARBA00023125"/>
    </source>
</evidence>
<evidence type="ECO:0000313" key="8">
    <source>
        <dbReference type="EMBL" id="MFC3811919.1"/>
    </source>
</evidence>
<name>A0ABV7YXN5_9BACT</name>
<proteinExistence type="predicted"/>
<feature type="domain" description="Response regulatory" evidence="7">
    <location>
        <begin position="4"/>
        <end position="122"/>
    </location>
</feature>
<accession>A0ABV7YXN5</accession>
<comment type="caution">
    <text evidence="8">The sequence shown here is derived from an EMBL/GenBank/DDBJ whole genome shotgun (WGS) entry which is preliminary data.</text>
</comment>
<dbReference type="Pfam" id="PF04397">
    <property type="entry name" value="LytTR"/>
    <property type="match status" value="1"/>
</dbReference>
<protein>
    <submittedName>
        <fullName evidence="8">LytR/AlgR family response regulator transcription factor</fullName>
    </submittedName>
</protein>
<keyword evidence="9" id="KW-1185">Reference proteome</keyword>
<evidence type="ECO:0000256" key="5">
    <source>
        <dbReference type="ARBA" id="ARBA00023163"/>
    </source>
</evidence>
<evidence type="ECO:0000256" key="1">
    <source>
        <dbReference type="ARBA" id="ARBA00022553"/>
    </source>
</evidence>
<dbReference type="InterPro" id="IPR007492">
    <property type="entry name" value="LytTR_DNA-bd_dom"/>
</dbReference>
<keyword evidence="3" id="KW-0805">Transcription regulation</keyword>
<feature type="modified residue" description="4-aspartylphosphate" evidence="6">
    <location>
        <position position="56"/>
    </location>
</feature>